<evidence type="ECO:0000256" key="1">
    <source>
        <dbReference type="SAM" id="MobiDB-lite"/>
    </source>
</evidence>
<proteinExistence type="predicted"/>
<accession>A0ABN3SCC9</accession>
<organism evidence="2 3">
    <name type="scientific">Streptomyces violaceolatus</name>
    <dbReference type="NCBI Taxonomy" id="67378"/>
    <lineage>
        <taxon>Bacteria</taxon>
        <taxon>Bacillati</taxon>
        <taxon>Actinomycetota</taxon>
        <taxon>Actinomycetes</taxon>
        <taxon>Kitasatosporales</taxon>
        <taxon>Streptomycetaceae</taxon>
        <taxon>Streptomyces</taxon>
        <taxon>Streptomyces violaceoruber group</taxon>
    </lineage>
</organism>
<sequence>MHAVRASAPTSPRLSAATRTDRRDRRVRRDRRNATPPDRTSVPGAVADAVPAATPVRHAPDVFSALAAFSVLAVFPAVTHVTGSSKL</sequence>
<dbReference type="Proteomes" id="UP001499989">
    <property type="component" value="Unassembled WGS sequence"/>
</dbReference>
<comment type="caution">
    <text evidence="2">The sequence shown here is derived from an EMBL/GenBank/DDBJ whole genome shotgun (WGS) entry which is preliminary data.</text>
</comment>
<reference evidence="2 3" key="1">
    <citation type="journal article" date="2019" name="Int. J. Syst. Evol. Microbiol.">
        <title>The Global Catalogue of Microorganisms (GCM) 10K type strain sequencing project: providing services to taxonomists for standard genome sequencing and annotation.</title>
        <authorList>
            <consortium name="The Broad Institute Genomics Platform"/>
            <consortium name="The Broad Institute Genome Sequencing Center for Infectious Disease"/>
            <person name="Wu L."/>
            <person name="Ma J."/>
        </authorList>
    </citation>
    <scope>NUCLEOTIDE SEQUENCE [LARGE SCALE GENOMIC DNA]</scope>
    <source>
        <strain evidence="2 3">JCM 4531</strain>
    </source>
</reference>
<evidence type="ECO:0000313" key="2">
    <source>
        <dbReference type="EMBL" id="GAA2673341.1"/>
    </source>
</evidence>
<name>A0ABN3SCC9_9ACTN</name>
<protein>
    <submittedName>
        <fullName evidence="2">Uncharacterized protein</fullName>
    </submittedName>
</protein>
<gene>
    <name evidence="2" type="ORF">GCM10010310_14450</name>
</gene>
<evidence type="ECO:0000313" key="3">
    <source>
        <dbReference type="Proteomes" id="UP001499989"/>
    </source>
</evidence>
<feature type="region of interest" description="Disordered" evidence="1">
    <location>
        <begin position="1"/>
        <end position="46"/>
    </location>
</feature>
<keyword evidence="3" id="KW-1185">Reference proteome</keyword>
<dbReference type="EMBL" id="BAAASK010000002">
    <property type="protein sequence ID" value="GAA2673341.1"/>
    <property type="molecule type" value="Genomic_DNA"/>
</dbReference>